<dbReference type="Gene3D" id="1.10.10.10">
    <property type="entry name" value="Winged helix-like DNA-binding domain superfamily/Winged helix DNA-binding domain"/>
    <property type="match status" value="1"/>
</dbReference>
<dbReference type="SUPFAM" id="SSF46785">
    <property type="entry name" value="Winged helix' DNA-binding domain"/>
    <property type="match status" value="1"/>
</dbReference>
<dbReference type="InterPro" id="IPR014757">
    <property type="entry name" value="Tscrpt_reg_IclR_C"/>
</dbReference>
<keyword evidence="2" id="KW-0238">DNA-binding</keyword>
<reference evidence="7" key="1">
    <citation type="journal article" date="2019" name="Int. J. Syst. Evol. Microbiol.">
        <title>The Global Catalogue of Microorganisms (GCM) 10K type strain sequencing project: providing services to taxonomists for standard genome sequencing and annotation.</title>
        <authorList>
            <consortium name="The Broad Institute Genomics Platform"/>
            <consortium name="The Broad Institute Genome Sequencing Center for Infectious Disease"/>
            <person name="Wu L."/>
            <person name="Ma J."/>
        </authorList>
    </citation>
    <scope>NUCLEOTIDE SEQUENCE [LARGE SCALE GENOMIC DNA]</scope>
    <source>
        <strain evidence="7">JCM 17804</strain>
    </source>
</reference>
<dbReference type="Pfam" id="PF01614">
    <property type="entry name" value="IclR_C"/>
    <property type="match status" value="1"/>
</dbReference>
<dbReference type="Pfam" id="PF09339">
    <property type="entry name" value="HTH_IclR"/>
    <property type="match status" value="1"/>
</dbReference>
<dbReference type="PANTHER" id="PTHR30136">
    <property type="entry name" value="HELIX-TURN-HELIX TRANSCRIPTIONAL REGULATOR, ICLR FAMILY"/>
    <property type="match status" value="1"/>
</dbReference>
<organism evidence="6 7">
    <name type="scientific">Variovorax defluvii</name>
    <dbReference type="NCBI Taxonomy" id="913761"/>
    <lineage>
        <taxon>Bacteria</taxon>
        <taxon>Pseudomonadati</taxon>
        <taxon>Pseudomonadota</taxon>
        <taxon>Betaproteobacteria</taxon>
        <taxon>Burkholderiales</taxon>
        <taxon>Comamonadaceae</taxon>
        <taxon>Variovorax</taxon>
    </lineage>
</organism>
<dbReference type="PROSITE" id="PS51077">
    <property type="entry name" value="HTH_ICLR"/>
    <property type="match status" value="1"/>
</dbReference>
<evidence type="ECO:0000256" key="3">
    <source>
        <dbReference type="ARBA" id="ARBA00023163"/>
    </source>
</evidence>
<evidence type="ECO:0000259" key="4">
    <source>
        <dbReference type="PROSITE" id="PS51077"/>
    </source>
</evidence>
<dbReference type="InterPro" id="IPR050707">
    <property type="entry name" value="HTH_MetabolicPath_Reg"/>
</dbReference>
<comment type="caution">
    <text evidence="6">The sequence shown here is derived from an EMBL/GenBank/DDBJ whole genome shotgun (WGS) entry which is preliminary data.</text>
</comment>
<accession>A0ABP8HXV5</accession>
<feature type="domain" description="IclR-ED" evidence="5">
    <location>
        <begin position="63"/>
        <end position="244"/>
    </location>
</feature>
<proteinExistence type="predicted"/>
<dbReference type="InterPro" id="IPR005471">
    <property type="entry name" value="Tscrpt_reg_IclR_N"/>
</dbReference>
<dbReference type="PANTHER" id="PTHR30136:SF35">
    <property type="entry name" value="HTH-TYPE TRANSCRIPTIONAL REGULATOR RV1719"/>
    <property type="match status" value="1"/>
</dbReference>
<dbReference type="PROSITE" id="PS51078">
    <property type="entry name" value="ICLR_ED"/>
    <property type="match status" value="1"/>
</dbReference>
<feature type="domain" description="HTH iclR-type" evidence="4">
    <location>
        <begin position="1"/>
        <end position="62"/>
    </location>
</feature>
<dbReference type="InterPro" id="IPR029016">
    <property type="entry name" value="GAF-like_dom_sf"/>
</dbReference>
<sequence>MRAVQRILGVFECFAVDADSLTLQEIADRIQLPKSTTFRIVQSLERAGYLVRLENQQYCLSFRFTRLAGLVKSTLGIREIARPIMAELSERVKETVSLHTISGSDRVCIDVVHSDSPLRSVTRPGEHIPLGAGSASKVLMAYLPEKTLSPLLTKIARTTKKTRASLLQELEKVRGQGYAVSHGERLLGVSAISAPILDVNGEVNYCLSLNGPSVRVQAHEKDFTKLVLKAVEGISRQFGGQIEVELELEAESD</sequence>
<dbReference type="InterPro" id="IPR036388">
    <property type="entry name" value="WH-like_DNA-bd_sf"/>
</dbReference>
<dbReference type="EMBL" id="BAABGJ010000046">
    <property type="protein sequence ID" value="GAA4347114.1"/>
    <property type="molecule type" value="Genomic_DNA"/>
</dbReference>
<evidence type="ECO:0000256" key="1">
    <source>
        <dbReference type="ARBA" id="ARBA00023015"/>
    </source>
</evidence>
<dbReference type="InterPro" id="IPR036390">
    <property type="entry name" value="WH_DNA-bd_sf"/>
</dbReference>
<name>A0ABP8HXV5_9BURK</name>
<dbReference type="SUPFAM" id="SSF55781">
    <property type="entry name" value="GAF domain-like"/>
    <property type="match status" value="1"/>
</dbReference>
<keyword evidence="3" id="KW-0804">Transcription</keyword>
<gene>
    <name evidence="6" type="ORF">GCM10023165_32000</name>
</gene>
<dbReference type="RefSeq" id="WP_345539126.1">
    <property type="nucleotide sequence ID" value="NZ_BAABGJ010000046.1"/>
</dbReference>
<evidence type="ECO:0000313" key="7">
    <source>
        <dbReference type="Proteomes" id="UP001500975"/>
    </source>
</evidence>
<protein>
    <submittedName>
        <fullName evidence="6">IclR family transcriptional regulator</fullName>
    </submittedName>
</protein>
<evidence type="ECO:0000259" key="5">
    <source>
        <dbReference type="PROSITE" id="PS51078"/>
    </source>
</evidence>
<dbReference type="Proteomes" id="UP001500975">
    <property type="component" value="Unassembled WGS sequence"/>
</dbReference>
<keyword evidence="7" id="KW-1185">Reference proteome</keyword>
<keyword evidence="1" id="KW-0805">Transcription regulation</keyword>
<evidence type="ECO:0000313" key="6">
    <source>
        <dbReference type="EMBL" id="GAA4347114.1"/>
    </source>
</evidence>
<dbReference type="SMART" id="SM00346">
    <property type="entry name" value="HTH_ICLR"/>
    <property type="match status" value="1"/>
</dbReference>
<dbReference type="Gene3D" id="3.30.450.40">
    <property type="match status" value="1"/>
</dbReference>
<evidence type="ECO:0000256" key="2">
    <source>
        <dbReference type="ARBA" id="ARBA00023125"/>
    </source>
</evidence>